<accession>A0A645IYC5</accession>
<name>A0A645IYC5_9ZZZZ</name>
<gene>
    <name evidence="1" type="ORF">SDC9_199879</name>
</gene>
<dbReference type="AlphaFoldDB" id="A0A645IYC5"/>
<organism evidence="1">
    <name type="scientific">bioreactor metagenome</name>
    <dbReference type="NCBI Taxonomy" id="1076179"/>
    <lineage>
        <taxon>unclassified sequences</taxon>
        <taxon>metagenomes</taxon>
        <taxon>ecological metagenomes</taxon>
    </lineage>
</organism>
<dbReference type="SUPFAM" id="SSF53448">
    <property type="entry name" value="Nucleotide-diphospho-sugar transferases"/>
    <property type="match status" value="1"/>
</dbReference>
<sequence length="140" mass="17152">MKKKIIDTVGLFNEELRYAEDQEYWTRIAWNGFKFYYVDQKLVNIRVHKQSIQATAKNDLILKNYSIVIETFLNFKNLDNKNKGLIYEYYFLILYSYSKNPKDLIMCFFKVLKFNYKLINFKHIYLLIKFFPRNILKKNE</sequence>
<reference evidence="1" key="1">
    <citation type="submission" date="2019-08" db="EMBL/GenBank/DDBJ databases">
        <authorList>
            <person name="Kucharzyk K."/>
            <person name="Murdoch R.W."/>
            <person name="Higgins S."/>
            <person name="Loffler F."/>
        </authorList>
    </citation>
    <scope>NUCLEOTIDE SEQUENCE</scope>
</reference>
<dbReference type="EMBL" id="VSSQ01118120">
    <property type="protein sequence ID" value="MPN52223.1"/>
    <property type="molecule type" value="Genomic_DNA"/>
</dbReference>
<comment type="caution">
    <text evidence="1">The sequence shown here is derived from an EMBL/GenBank/DDBJ whole genome shotgun (WGS) entry which is preliminary data.</text>
</comment>
<protein>
    <submittedName>
        <fullName evidence="1">Uncharacterized protein</fullName>
    </submittedName>
</protein>
<dbReference type="Gene3D" id="3.90.550.10">
    <property type="entry name" value="Spore Coat Polysaccharide Biosynthesis Protein SpsA, Chain A"/>
    <property type="match status" value="1"/>
</dbReference>
<proteinExistence type="predicted"/>
<dbReference type="InterPro" id="IPR029044">
    <property type="entry name" value="Nucleotide-diphossugar_trans"/>
</dbReference>
<evidence type="ECO:0000313" key="1">
    <source>
        <dbReference type="EMBL" id="MPN52223.1"/>
    </source>
</evidence>